<dbReference type="PANTHER" id="PTHR22912">
    <property type="entry name" value="DISULFIDE OXIDOREDUCTASE"/>
    <property type="match status" value="1"/>
</dbReference>
<dbReference type="eggNOG" id="COG1249">
    <property type="taxonomic scope" value="Bacteria"/>
</dbReference>
<keyword evidence="5" id="KW-1185">Reference proteome</keyword>
<keyword evidence="2" id="KW-0520">NAD</keyword>
<sequence>MDGSHRLRTYRATMLDLKNYPFASPYLRGVFFAVPDDPCVVDSTDALELKAVPKRMLILGGGIGGTHASDMIGEIALAIEMGADAVDIGKTIHPHPTLGESIGMAAEVAHGSGADLPLARKLPVRILHEKALWTPSNGREALLIFTAG</sequence>
<dbReference type="Gene3D" id="3.30.390.30">
    <property type="match status" value="1"/>
</dbReference>
<evidence type="ECO:0000313" key="4">
    <source>
        <dbReference type="EMBL" id="ABM37096.1"/>
    </source>
</evidence>
<dbReference type="AlphaFoldDB" id="A1VN68"/>
<gene>
    <name evidence="4" type="ordered locus">Pnap_1786</name>
</gene>
<protein>
    <submittedName>
        <fullName evidence="4">Pyridine nucleotide-disulfide oxidoreductase dimerization region</fullName>
    </submittedName>
</protein>
<evidence type="ECO:0000313" key="5">
    <source>
        <dbReference type="Proteomes" id="UP000000644"/>
    </source>
</evidence>
<evidence type="ECO:0000256" key="1">
    <source>
        <dbReference type="ARBA" id="ARBA00007532"/>
    </source>
</evidence>
<dbReference type="GO" id="GO:0006103">
    <property type="term" value="P:2-oxoglutarate metabolic process"/>
    <property type="evidence" value="ECO:0007669"/>
    <property type="project" value="TreeGrafter"/>
</dbReference>
<evidence type="ECO:0000256" key="2">
    <source>
        <dbReference type="ARBA" id="ARBA00023027"/>
    </source>
</evidence>
<dbReference type="Pfam" id="PF02852">
    <property type="entry name" value="Pyr_redox_dim"/>
    <property type="match status" value="1"/>
</dbReference>
<organism evidence="4 5">
    <name type="scientific">Polaromonas naphthalenivorans (strain CJ2)</name>
    <dbReference type="NCBI Taxonomy" id="365044"/>
    <lineage>
        <taxon>Bacteria</taxon>
        <taxon>Pseudomonadati</taxon>
        <taxon>Pseudomonadota</taxon>
        <taxon>Betaproteobacteria</taxon>
        <taxon>Burkholderiales</taxon>
        <taxon>Comamonadaceae</taxon>
        <taxon>Polaromonas</taxon>
    </lineage>
</organism>
<comment type="similarity">
    <text evidence="1">Belongs to the class-I pyridine nucleotide-disulfide oxidoreductase family.</text>
</comment>
<accession>A1VN68</accession>
<dbReference type="PRINTS" id="PR00411">
    <property type="entry name" value="PNDRDTASEI"/>
</dbReference>
<dbReference type="InterPro" id="IPR016156">
    <property type="entry name" value="FAD/NAD-linked_Rdtase_dimer_sf"/>
</dbReference>
<dbReference type="GO" id="GO:0050660">
    <property type="term" value="F:flavin adenine dinucleotide binding"/>
    <property type="evidence" value="ECO:0007669"/>
    <property type="project" value="TreeGrafter"/>
</dbReference>
<feature type="domain" description="Pyridine nucleotide-disulphide oxidoreductase dimerisation" evidence="3">
    <location>
        <begin position="53"/>
        <end position="105"/>
    </location>
</feature>
<reference evidence="5" key="1">
    <citation type="journal article" date="2009" name="Environ. Microbiol.">
        <title>The genome of Polaromonas naphthalenivorans strain CJ2, isolated from coal tar-contaminated sediment, reveals physiological and metabolic versatility and evolution through extensive horizontal gene transfer.</title>
        <authorList>
            <person name="Yagi J.M."/>
            <person name="Sims D."/>
            <person name="Brettin T."/>
            <person name="Bruce D."/>
            <person name="Madsen E.L."/>
        </authorList>
    </citation>
    <scope>NUCLEOTIDE SEQUENCE [LARGE SCALE GENOMIC DNA]</scope>
    <source>
        <strain evidence="5">CJ2</strain>
    </source>
</reference>
<dbReference type="PANTHER" id="PTHR22912:SF160">
    <property type="entry name" value="DIHYDROLIPOYL DEHYDROGENASE"/>
    <property type="match status" value="1"/>
</dbReference>
<dbReference type="HOGENOM" id="CLU_1757149_0_0_4"/>
<dbReference type="InterPro" id="IPR050151">
    <property type="entry name" value="Class-I_Pyr_Nuc-Dis_Oxidored"/>
</dbReference>
<name>A1VN68_POLNA</name>
<dbReference type="InterPro" id="IPR004099">
    <property type="entry name" value="Pyr_nucl-diS_OxRdtase_dimer"/>
</dbReference>
<dbReference type="SUPFAM" id="SSF55424">
    <property type="entry name" value="FAD/NAD-linked reductases, dimerisation (C-terminal) domain"/>
    <property type="match status" value="1"/>
</dbReference>
<dbReference type="STRING" id="365044.Pnap_1786"/>
<dbReference type="GO" id="GO:0004148">
    <property type="term" value="F:dihydrolipoyl dehydrogenase (NADH) activity"/>
    <property type="evidence" value="ECO:0007669"/>
    <property type="project" value="TreeGrafter"/>
</dbReference>
<dbReference type="EMBL" id="CP000529">
    <property type="protein sequence ID" value="ABM37096.1"/>
    <property type="molecule type" value="Genomic_DNA"/>
</dbReference>
<dbReference type="Proteomes" id="UP000000644">
    <property type="component" value="Chromosome"/>
</dbReference>
<proteinExistence type="inferred from homology"/>
<evidence type="ECO:0000259" key="3">
    <source>
        <dbReference type="Pfam" id="PF02852"/>
    </source>
</evidence>
<dbReference type="KEGG" id="pna:Pnap_1786"/>